<accession>A0ABT8DAL8</accession>
<sequence length="388" mass="41154">MEKSPKITRRAALGGAAAAAGLLPLAMRPRPARAQSRSYALDPREVASGVWMIEGLREVFSRENGGAIVNIALLETEAGAVVIDTGSTGAMGAAIRSFADDRLGGTALVINTHHHPDHWFGNAAFADIPQIAPAATIAACTQFGSDFAAALYAILGPWMSGTKPHPAGTATQNGPLEIGGRELHLTELAGHTAADLVIADSRTGTLIAGDMLFLERAPSLPDADFSLWLQSLDRIAGAVRPSGTIPGHGPYHRDDAALLMTRAYLEKTRARLALAADLGLTRSRQCPPDPCPNSPVSAPIPRSICARSCAVGPIRKLPPCRWFRRAKRPRNRQNPPARIPACFRSAPFAARLATCPAALPRGWIQAGKFPCRARENIPPEDLTSDHAG</sequence>
<dbReference type="PROSITE" id="PS51318">
    <property type="entry name" value="TAT"/>
    <property type="match status" value="1"/>
</dbReference>
<dbReference type="SUPFAM" id="SSF56281">
    <property type="entry name" value="Metallo-hydrolase/oxidoreductase"/>
    <property type="match status" value="1"/>
</dbReference>
<keyword evidence="3" id="KW-1185">Reference proteome</keyword>
<feature type="domain" description="Metallo-beta-lactamase" evidence="1">
    <location>
        <begin position="68"/>
        <end position="248"/>
    </location>
</feature>
<dbReference type="InterPro" id="IPR036866">
    <property type="entry name" value="RibonucZ/Hydroxyglut_hydro"/>
</dbReference>
<reference evidence="3" key="1">
    <citation type="journal article" date="2019" name="Int. J. Syst. Evol. Microbiol.">
        <title>The Global Catalogue of Microorganisms (GCM) 10K type strain sequencing project: providing services to taxonomists for standard genome sequencing and annotation.</title>
        <authorList>
            <consortium name="The Broad Institute Genomics Platform"/>
            <consortium name="The Broad Institute Genome Sequencing Center for Infectious Disease"/>
            <person name="Wu L."/>
            <person name="Ma J."/>
        </authorList>
    </citation>
    <scope>NUCLEOTIDE SEQUENCE [LARGE SCALE GENOMIC DNA]</scope>
    <source>
        <strain evidence="3">CECT 8482</strain>
    </source>
</reference>
<comment type="caution">
    <text evidence="2">The sequence shown here is derived from an EMBL/GenBank/DDBJ whole genome shotgun (WGS) entry which is preliminary data.</text>
</comment>
<name>A0ABT8DAL8_9RHOB</name>
<gene>
    <name evidence="2" type="ORF">QWZ10_20125</name>
</gene>
<evidence type="ECO:0000313" key="3">
    <source>
        <dbReference type="Proteomes" id="UP001243846"/>
    </source>
</evidence>
<dbReference type="CDD" id="cd16282">
    <property type="entry name" value="metallo-hydrolase-like_MBL-fold"/>
    <property type="match status" value="1"/>
</dbReference>
<dbReference type="EMBL" id="JAUFRC010000001">
    <property type="protein sequence ID" value="MDN3713474.1"/>
    <property type="molecule type" value="Genomic_DNA"/>
</dbReference>
<protein>
    <submittedName>
        <fullName evidence="2">MBL fold metallo-hydrolase</fullName>
    </submittedName>
</protein>
<dbReference type="RefSeq" id="WP_377786306.1">
    <property type="nucleotide sequence ID" value="NZ_JBHUOC010000001.1"/>
</dbReference>
<dbReference type="Gene3D" id="3.60.15.10">
    <property type="entry name" value="Ribonuclease Z/Hydroxyacylglutathione hydrolase-like"/>
    <property type="match status" value="1"/>
</dbReference>
<evidence type="ECO:0000313" key="2">
    <source>
        <dbReference type="EMBL" id="MDN3713474.1"/>
    </source>
</evidence>
<dbReference type="InterPro" id="IPR006311">
    <property type="entry name" value="TAT_signal"/>
</dbReference>
<organism evidence="2 3">
    <name type="scientific">Paracoccus cavernae</name>
    <dbReference type="NCBI Taxonomy" id="1571207"/>
    <lineage>
        <taxon>Bacteria</taxon>
        <taxon>Pseudomonadati</taxon>
        <taxon>Pseudomonadota</taxon>
        <taxon>Alphaproteobacteria</taxon>
        <taxon>Rhodobacterales</taxon>
        <taxon>Paracoccaceae</taxon>
        <taxon>Paracoccus</taxon>
    </lineage>
</organism>
<dbReference type="PANTHER" id="PTHR42951">
    <property type="entry name" value="METALLO-BETA-LACTAMASE DOMAIN-CONTAINING"/>
    <property type="match status" value="1"/>
</dbReference>
<dbReference type="SMART" id="SM00849">
    <property type="entry name" value="Lactamase_B"/>
    <property type="match status" value="1"/>
</dbReference>
<dbReference type="Pfam" id="PF00753">
    <property type="entry name" value="Lactamase_B"/>
    <property type="match status" value="1"/>
</dbReference>
<evidence type="ECO:0000259" key="1">
    <source>
        <dbReference type="SMART" id="SM00849"/>
    </source>
</evidence>
<dbReference type="Proteomes" id="UP001243846">
    <property type="component" value="Unassembled WGS sequence"/>
</dbReference>
<dbReference type="InterPro" id="IPR050855">
    <property type="entry name" value="NDM-1-like"/>
</dbReference>
<proteinExistence type="predicted"/>
<dbReference type="InterPro" id="IPR001279">
    <property type="entry name" value="Metallo-B-lactamas"/>
</dbReference>